<name>A0A1M5L1J1_9HYPH</name>
<keyword evidence="2" id="KW-1185">Reference proteome</keyword>
<dbReference type="STRING" id="1122133.SAMN02745157_4463"/>
<dbReference type="Proteomes" id="UP000184485">
    <property type="component" value="Unassembled WGS sequence"/>
</dbReference>
<protein>
    <submittedName>
        <fullName evidence="1">Uncharacterized protein</fullName>
    </submittedName>
</protein>
<accession>A0A1M5L1J1</accession>
<proteinExistence type="predicted"/>
<dbReference type="AlphaFoldDB" id="A0A1M5L1J1"/>
<evidence type="ECO:0000313" key="1">
    <source>
        <dbReference type="EMBL" id="SHG58861.1"/>
    </source>
</evidence>
<gene>
    <name evidence="1" type="ORF">SAMN02745157_4463</name>
</gene>
<dbReference type="EMBL" id="FQUP01000006">
    <property type="protein sequence ID" value="SHG58861.1"/>
    <property type="molecule type" value="Genomic_DNA"/>
</dbReference>
<evidence type="ECO:0000313" key="2">
    <source>
        <dbReference type="Proteomes" id="UP000184485"/>
    </source>
</evidence>
<organism evidence="1 2">
    <name type="scientific">Kaistia soli DSM 19436</name>
    <dbReference type="NCBI Taxonomy" id="1122133"/>
    <lineage>
        <taxon>Bacteria</taxon>
        <taxon>Pseudomonadati</taxon>
        <taxon>Pseudomonadota</taxon>
        <taxon>Alphaproteobacteria</taxon>
        <taxon>Hyphomicrobiales</taxon>
        <taxon>Kaistiaceae</taxon>
        <taxon>Kaistia</taxon>
    </lineage>
</organism>
<reference evidence="1 2" key="1">
    <citation type="submission" date="2016-11" db="EMBL/GenBank/DDBJ databases">
        <authorList>
            <person name="Jaros S."/>
            <person name="Januszkiewicz K."/>
            <person name="Wedrychowicz H."/>
        </authorList>
    </citation>
    <scope>NUCLEOTIDE SEQUENCE [LARGE SCALE GENOMIC DNA]</scope>
    <source>
        <strain evidence="1 2">DSM 19436</strain>
    </source>
</reference>
<sequence length="89" mass="9662">MVLDGQIVAIRGDCGVEEAETLMGLLQANPDFPVDISGSGSIHTALWQVAMVLRPRLIGEPSDPFIRQRIMPLVTERVPATRGLNLPLT</sequence>